<reference evidence="5 6" key="1">
    <citation type="submission" date="2015-09" db="EMBL/GenBank/DDBJ databases">
        <authorList>
            <consortium name="Pathogen Informatics"/>
        </authorList>
    </citation>
    <scope>NUCLEOTIDE SEQUENCE [LARGE SCALE GENOMIC DNA]</scope>
    <source>
        <strain evidence="1 5">2789STDY5608791</strain>
        <strain evidence="2 6">2789STDY5834847</strain>
        <strain evidence="4 7">2789STDY5834898</strain>
        <strain evidence="3 8">2789STDY5834942</strain>
    </source>
</reference>
<gene>
    <name evidence="1" type="ORF">ERS417307_02132</name>
    <name evidence="2" type="ORF">ERS852462_02954</name>
    <name evidence="4" type="ORF">ERS852510_02229</name>
    <name evidence="3" type="ORF">ERS852554_00921</name>
</gene>
<dbReference type="Proteomes" id="UP000095419">
    <property type="component" value="Unassembled WGS sequence"/>
</dbReference>
<dbReference type="Proteomes" id="UP000095766">
    <property type="component" value="Unassembled WGS sequence"/>
</dbReference>
<name>A0A174LIN6_BACUN</name>
<dbReference type="Proteomes" id="UP000095614">
    <property type="component" value="Unassembled WGS sequence"/>
</dbReference>
<dbReference type="EMBL" id="CYZF01000005">
    <property type="protein sequence ID" value="CUO65240.1"/>
    <property type="molecule type" value="Genomic_DNA"/>
</dbReference>
<evidence type="ECO:0000313" key="2">
    <source>
        <dbReference type="EMBL" id="CUP21319.1"/>
    </source>
</evidence>
<evidence type="ECO:0000313" key="4">
    <source>
        <dbReference type="EMBL" id="CUP74077.1"/>
    </source>
</evidence>
<evidence type="ECO:0000313" key="5">
    <source>
        <dbReference type="Proteomes" id="UP000095419"/>
    </source>
</evidence>
<evidence type="ECO:0000313" key="1">
    <source>
        <dbReference type="EMBL" id="CUO65240.1"/>
    </source>
</evidence>
<dbReference type="AlphaFoldDB" id="A0A174LIN6"/>
<evidence type="ECO:0000313" key="6">
    <source>
        <dbReference type="Proteomes" id="UP000095614"/>
    </source>
</evidence>
<sequence length="162" mass="18220">MKRLTAFCFSFFCCNPKIVSIFAPAMAKCIFYILLGLFLISKFTSVSDDMEGCKTLPTADVHYFSGAQHSLSGADGRQCQEKGEDANYNCLADAGCIGNTFSLRHASCSKLLRLNPDFIAAKVARTLKTLLPEEKTTSFPFTFHPHKISYRYYVYTLRRILI</sequence>
<dbReference type="EMBL" id="CZBF01000001">
    <property type="protein sequence ID" value="CUP49284.1"/>
    <property type="molecule type" value="Genomic_DNA"/>
</dbReference>
<accession>A0A174LIN6</accession>
<dbReference type="Proteomes" id="UP000095788">
    <property type="component" value="Unassembled WGS sequence"/>
</dbReference>
<dbReference type="EMBL" id="CZAF01000008">
    <property type="protein sequence ID" value="CUP21319.1"/>
    <property type="molecule type" value="Genomic_DNA"/>
</dbReference>
<evidence type="ECO:0000313" key="3">
    <source>
        <dbReference type="EMBL" id="CUP49284.1"/>
    </source>
</evidence>
<evidence type="ECO:0000313" key="8">
    <source>
        <dbReference type="Proteomes" id="UP000095788"/>
    </source>
</evidence>
<protein>
    <submittedName>
        <fullName evidence="2">Uncharacterized protein</fullName>
    </submittedName>
</protein>
<proteinExistence type="predicted"/>
<dbReference type="EMBL" id="CZAO01000010">
    <property type="protein sequence ID" value="CUP74077.1"/>
    <property type="molecule type" value="Genomic_DNA"/>
</dbReference>
<evidence type="ECO:0000313" key="7">
    <source>
        <dbReference type="Proteomes" id="UP000095766"/>
    </source>
</evidence>
<organism evidence="2 6">
    <name type="scientific">Bacteroides uniformis</name>
    <dbReference type="NCBI Taxonomy" id="820"/>
    <lineage>
        <taxon>Bacteria</taxon>
        <taxon>Pseudomonadati</taxon>
        <taxon>Bacteroidota</taxon>
        <taxon>Bacteroidia</taxon>
        <taxon>Bacteroidales</taxon>
        <taxon>Bacteroidaceae</taxon>
        <taxon>Bacteroides</taxon>
    </lineage>
</organism>